<sequence length="226" mass="24219">MSPPYRLHTGDAAPAQQSQVTCGAACLTIARMLVDPAFAAWILTGDGPRAGLPNAADAGARFAAYERVVHRRTNSLYAGGGRLNLPWPRRLGTPPWGAKKELEFGASRRGTRYDVEVLRSDSTRALDAHYGRLLRLVADGEPALIYVGDSVLPRHVCLILPDRGDGNLEVYEPTAGHVFEFGRTAFVGSGLGLGGWNIPWFTVQPSGLIPAREFGFAPGRADASPA</sequence>
<dbReference type="RefSeq" id="WP_344066554.1">
    <property type="nucleotide sequence ID" value="NZ_BAAAPN010000054.1"/>
</dbReference>
<organism evidence="1 2">
    <name type="scientific">Nostocoides vanveenii</name>
    <dbReference type="NCBI Taxonomy" id="330835"/>
    <lineage>
        <taxon>Bacteria</taxon>
        <taxon>Bacillati</taxon>
        <taxon>Actinomycetota</taxon>
        <taxon>Actinomycetes</taxon>
        <taxon>Micrococcales</taxon>
        <taxon>Intrasporangiaceae</taxon>
        <taxon>Nostocoides</taxon>
    </lineage>
</organism>
<dbReference type="EMBL" id="BAAAPN010000054">
    <property type="protein sequence ID" value="GAA1763965.1"/>
    <property type="molecule type" value="Genomic_DNA"/>
</dbReference>
<dbReference type="Proteomes" id="UP001501475">
    <property type="component" value="Unassembled WGS sequence"/>
</dbReference>
<name>A0ABP4WZA0_9MICO</name>
<evidence type="ECO:0000313" key="1">
    <source>
        <dbReference type="EMBL" id="GAA1763965.1"/>
    </source>
</evidence>
<gene>
    <name evidence="1" type="ORF">GCM10009810_23860</name>
</gene>
<evidence type="ECO:0008006" key="3">
    <source>
        <dbReference type="Google" id="ProtNLM"/>
    </source>
</evidence>
<evidence type="ECO:0000313" key="2">
    <source>
        <dbReference type="Proteomes" id="UP001501475"/>
    </source>
</evidence>
<proteinExistence type="predicted"/>
<keyword evidence="2" id="KW-1185">Reference proteome</keyword>
<comment type="caution">
    <text evidence="1">The sequence shown here is derived from an EMBL/GenBank/DDBJ whole genome shotgun (WGS) entry which is preliminary data.</text>
</comment>
<reference evidence="2" key="1">
    <citation type="journal article" date="2019" name="Int. J. Syst. Evol. Microbiol.">
        <title>The Global Catalogue of Microorganisms (GCM) 10K type strain sequencing project: providing services to taxonomists for standard genome sequencing and annotation.</title>
        <authorList>
            <consortium name="The Broad Institute Genomics Platform"/>
            <consortium name="The Broad Institute Genome Sequencing Center for Infectious Disease"/>
            <person name="Wu L."/>
            <person name="Ma J."/>
        </authorList>
    </citation>
    <scope>NUCLEOTIDE SEQUENCE [LARGE SCALE GENOMIC DNA]</scope>
    <source>
        <strain evidence="2">JCM 15591</strain>
    </source>
</reference>
<accession>A0ABP4WZA0</accession>
<protein>
    <recommendedName>
        <fullName evidence="3">Peptidase C39-like domain-containing protein</fullName>
    </recommendedName>
</protein>